<feature type="domain" description="Histidine kinase" evidence="6">
    <location>
        <begin position="12"/>
        <end position="252"/>
    </location>
</feature>
<dbReference type="InterPro" id="IPR052162">
    <property type="entry name" value="Sensor_kinase/Photoreceptor"/>
</dbReference>
<dbReference type="InterPro" id="IPR004358">
    <property type="entry name" value="Sig_transdc_His_kin-like_C"/>
</dbReference>
<evidence type="ECO:0000256" key="1">
    <source>
        <dbReference type="ARBA" id="ARBA00000085"/>
    </source>
</evidence>
<proteinExistence type="predicted"/>
<dbReference type="PANTHER" id="PTHR43304:SF1">
    <property type="entry name" value="PAC DOMAIN-CONTAINING PROTEIN"/>
    <property type="match status" value="1"/>
</dbReference>
<dbReference type="PRINTS" id="PR00344">
    <property type="entry name" value="BCTRLSENSOR"/>
</dbReference>
<protein>
    <recommendedName>
        <fullName evidence="2">histidine kinase</fullName>
        <ecNumber evidence="2">2.7.13.3</ecNumber>
    </recommendedName>
</protein>
<sequence>MKNAELEKFAYVASHDLQEPLRKIRTFISRLQGENTELAGNGALYLSKVDHAAARMKRLIDDILAFSQIATAETKLIYSKTDLNDVLKTVGSNLEVIIESSSVVIIPGKMPVVDANGTQMCQLFQNLIANAIKFADPARPPVISINASMIRGADIINDDLIRAHFKFSGSEKRFWDAEQFYKITFSDNGIGFEAKFADRIFETFQRLEKTHQGTGIGLAICKKIAENHHGQIYAESEPGKGAVFTVILPVSQTNFE</sequence>
<dbReference type="PROSITE" id="PS50109">
    <property type="entry name" value="HIS_KIN"/>
    <property type="match status" value="1"/>
</dbReference>
<dbReference type="Gene3D" id="1.10.287.130">
    <property type="match status" value="1"/>
</dbReference>
<reference evidence="7 8" key="1">
    <citation type="submission" date="2018-01" db="EMBL/GenBank/DDBJ databases">
        <title>A novel member of the phylum Bacteroidetes isolated from glacier ice.</title>
        <authorList>
            <person name="Liu Q."/>
            <person name="Xin Y.-H."/>
        </authorList>
    </citation>
    <scope>NUCLEOTIDE SEQUENCE [LARGE SCALE GENOMIC DNA]</scope>
    <source>
        <strain evidence="7 8">RB1R16</strain>
    </source>
</reference>
<evidence type="ECO:0000256" key="4">
    <source>
        <dbReference type="ARBA" id="ARBA00022679"/>
    </source>
</evidence>
<organism evidence="7 8">
    <name type="scientific">Flavipsychrobacter stenotrophus</name>
    <dbReference type="NCBI Taxonomy" id="2077091"/>
    <lineage>
        <taxon>Bacteria</taxon>
        <taxon>Pseudomonadati</taxon>
        <taxon>Bacteroidota</taxon>
        <taxon>Chitinophagia</taxon>
        <taxon>Chitinophagales</taxon>
        <taxon>Chitinophagaceae</taxon>
        <taxon>Flavipsychrobacter</taxon>
    </lineage>
</organism>
<evidence type="ECO:0000259" key="6">
    <source>
        <dbReference type="PROSITE" id="PS50109"/>
    </source>
</evidence>
<evidence type="ECO:0000256" key="3">
    <source>
        <dbReference type="ARBA" id="ARBA00022553"/>
    </source>
</evidence>
<accession>A0A2S7SXN4</accession>
<name>A0A2S7SXN4_9BACT</name>
<dbReference type="PANTHER" id="PTHR43304">
    <property type="entry name" value="PHYTOCHROME-LIKE PROTEIN CPH1"/>
    <property type="match status" value="1"/>
</dbReference>
<dbReference type="InterPro" id="IPR003594">
    <property type="entry name" value="HATPase_dom"/>
</dbReference>
<dbReference type="SUPFAM" id="SSF47384">
    <property type="entry name" value="Homodimeric domain of signal transducing histidine kinase"/>
    <property type="match status" value="1"/>
</dbReference>
<dbReference type="Gene3D" id="3.30.565.10">
    <property type="entry name" value="Histidine kinase-like ATPase, C-terminal domain"/>
    <property type="match status" value="1"/>
</dbReference>
<dbReference type="GO" id="GO:0000155">
    <property type="term" value="F:phosphorelay sensor kinase activity"/>
    <property type="evidence" value="ECO:0007669"/>
    <property type="project" value="InterPro"/>
</dbReference>
<comment type="caution">
    <text evidence="7">The sequence shown here is derived from an EMBL/GenBank/DDBJ whole genome shotgun (WGS) entry which is preliminary data.</text>
</comment>
<evidence type="ECO:0000256" key="2">
    <source>
        <dbReference type="ARBA" id="ARBA00012438"/>
    </source>
</evidence>
<dbReference type="CDD" id="cd00082">
    <property type="entry name" value="HisKA"/>
    <property type="match status" value="1"/>
</dbReference>
<dbReference type="InterPro" id="IPR036097">
    <property type="entry name" value="HisK_dim/P_sf"/>
</dbReference>
<evidence type="ECO:0000313" key="7">
    <source>
        <dbReference type="EMBL" id="PQJ11692.1"/>
    </source>
</evidence>
<dbReference type="SUPFAM" id="SSF55874">
    <property type="entry name" value="ATPase domain of HSP90 chaperone/DNA topoisomerase II/histidine kinase"/>
    <property type="match status" value="1"/>
</dbReference>
<keyword evidence="3" id="KW-0597">Phosphoprotein</keyword>
<dbReference type="OrthoDB" id="9124519at2"/>
<dbReference type="InterPro" id="IPR003661">
    <property type="entry name" value="HisK_dim/P_dom"/>
</dbReference>
<keyword evidence="8" id="KW-1185">Reference proteome</keyword>
<dbReference type="InterPro" id="IPR036890">
    <property type="entry name" value="HATPase_C_sf"/>
</dbReference>
<dbReference type="Proteomes" id="UP000239872">
    <property type="component" value="Unassembled WGS sequence"/>
</dbReference>
<evidence type="ECO:0000313" key="8">
    <source>
        <dbReference type="Proteomes" id="UP000239872"/>
    </source>
</evidence>
<dbReference type="EC" id="2.7.13.3" evidence="2"/>
<keyword evidence="4" id="KW-0808">Transferase</keyword>
<comment type="catalytic activity">
    <reaction evidence="1">
        <text>ATP + protein L-histidine = ADP + protein N-phospho-L-histidine.</text>
        <dbReference type="EC" id="2.7.13.3"/>
    </reaction>
</comment>
<dbReference type="Pfam" id="PF00512">
    <property type="entry name" value="HisKA"/>
    <property type="match status" value="1"/>
</dbReference>
<keyword evidence="5" id="KW-0418">Kinase</keyword>
<dbReference type="AlphaFoldDB" id="A0A2S7SXN4"/>
<dbReference type="Pfam" id="PF02518">
    <property type="entry name" value="HATPase_c"/>
    <property type="match status" value="1"/>
</dbReference>
<dbReference type="SMART" id="SM00388">
    <property type="entry name" value="HisKA"/>
    <property type="match status" value="1"/>
</dbReference>
<dbReference type="InterPro" id="IPR005467">
    <property type="entry name" value="His_kinase_dom"/>
</dbReference>
<gene>
    <name evidence="7" type="ORF">CJD36_007820</name>
</gene>
<dbReference type="SMART" id="SM00387">
    <property type="entry name" value="HATPase_c"/>
    <property type="match status" value="1"/>
</dbReference>
<dbReference type="EMBL" id="PPSL01000002">
    <property type="protein sequence ID" value="PQJ11692.1"/>
    <property type="molecule type" value="Genomic_DNA"/>
</dbReference>
<evidence type="ECO:0000256" key="5">
    <source>
        <dbReference type="ARBA" id="ARBA00022777"/>
    </source>
</evidence>